<gene>
    <name evidence="1" type="ORF">FXF69_00665</name>
</gene>
<name>A0A5D0NTX1_9ACTN</name>
<dbReference type="Proteomes" id="UP000323380">
    <property type="component" value="Unassembled WGS sequence"/>
</dbReference>
<dbReference type="STRING" id="1220554.GCA_001552135_03779"/>
<evidence type="ECO:0000313" key="1">
    <source>
        <dbReference type="EMBL" id="TYB47805.1"/>
    </source>
</evidence>
<dbReference type="RefSeq" id="WP_067892883.1">
    <property type="nucleotide sequence ID" value="NZ_VSFG01000001.1"/>
</dbReference>
<organism evidence="1 2">
    <name type="scientific">Actinomadura chibensis</name>
    <dbReference type="NCBI Taxonomy" id="392828"/>
    <lineage>
        <taxon>Bacteria</taxon>
        <taxon>Bacillati</taxon>
        <taxon>Actinomycetota</taxon>
        <taxon>Actinomycetes</taxon>
        <taxon>Streptosporangiales</taxon>
        <taxon>Thermomonosporaceae</taxon>
        <taxon>Actinomadura</taxon>
    </lineage>
</organism>
<evidence type="ECO:0000313" key="2">
    <source>
        <dbReference type="Proteomes" id="UP000323380"/>
    </source>
</evidence>
<reference evidence="1 2" key="1">
    <citation type="submission" date="2019-08" db="EMBL/GenBank/DDBJ databases">
        <title>Actinomadura sp. nov. CYP1-5 isolated from mountain soil.</title>
        <authorList>
            <person name="Songsumanus A."/>
            <person name="Kuncharoen N."/>
            <person name="Kudo T."/>
            <person name="Yuki M."/>
            <person name="Igarashi Y."/>
            <person name="Tanasupawat S."/>
        </authorList>
    </citation>
    <scope>NUCLEOTIDE SEQUENCE [LARGE SCALE GENOMIC DNA]</scope>
    <source>
        <strain evidence="1 2">JCM 14158</strain>
    </source>
</reference>
<proteinExistence type="predicted"/>
<sequence length="403" mass="45381">MAYETTPEIRAGLRHERRARGWDIPRMAHELREASDYPHKMPSERSLTRYIERWEDGQVRRITERYRILYARALSMSQEELFEDDPQEPPISVPTQGDVEAIRMMLNALMAADRRFGGRRIRRQADDYLSDVIEPMLRGRAPEALRRQMFGLATEFTLRVAAMHLDTDQLDQALGLLGRASSMAAESADITLTAWVLSRRGEHELHRAALTRRPERRATFVRQALAYTEGAVGVARAAPPLSRAFLMTKHALAWSLTGDRARTQRVLGNVWTAYEQADGDQEPEWMGAYEYGHLRHEEARCYVNLGMGRQAVKAAEQALAARTAARPRAFTLGVLAIGHAQTLEVEAACATAHQMLDLASHISSRRVCIRLGEVLDTLNPYENNRAVGELMKAAEPVLQGCGI</sequence>
<keyword evidence="2" id="KW-1185">Reference proteome</keyword>
<accession>A0A5D0NTX1</accession>
<dbReference type="EMBL" id="VSFG01000001">
    <property type="protein sequence ID" value="TYB47805.1"/>
    <property type="molecule type" value="Genomic_DNA"/>
</dbReference>
<protein>
    <submittedName>
        <fullName evidence="1">Transcriptional regulator</fullName>
    </submittedName>
</protein>
<comment type="caution">
    <text evidence="1">The sequence shown here is derived from an EMBL/GenBank/DDBJ whole genome shotgun (WGS) entry which is preliminary data.</text>
</comment>
<dbReference type="AlphaFoldDB" id="A0A5D0NTX1"/>